<dbReference type="InterPro" id="IPR000073">
    <property type="entry name" value="AB_hydrolase_1"/>
</dbReference>
<keyword evidence="1" id="KW-0378">Hydrolase</keyword>
<keyword evidence="4" id="KW-1185">Reference proteome</keyword>
<reference evidence="3" key="1">
    <citation type="submission" date="2021-01" db="EMBL/GenBank/DDBJ databases">
        <title>Genomic Encyclopedia of Type Strains, Phase IV (KMG-IV): sequencing the most valuable type-strain genomes for metagenomic binning, comparative biology and taxonomic classification.</title>
        <authorList>
            <person name="Goeker M."/>
        </authorList>
    </citation>
    <scope>NUCLEOTIDE SEQUENCE</scope>
    <source>
        <strain evidence="3">DSM 21943</strain>
    </source>
</reference>
<dbReference type="InterPro" id="IPR000639">
    <property type="entry name" value="Epox_hydrolase-like"/>
</dbReference>
<protein>
    <submittedName>
        <fullName evidence="3">Pimeloyl-ACP methyl ester carboxylesterase</fullName>
    </submittedName>
</protein>
<dbReference type="PANTHER" id="PTHR43329">
    <property type="entry name" value="EPOXIDE HYDROLASE"/>
    <property type="match status" value="1"/>
</dbReference>
<dbReference type="EMBL" id="JAFBCV010000005">
    <property type="protein sequence ID" value="MBM7838687.1"/>
    <property type="molecule type" value="Genomic_DNA"/>
</dbReference>
<proteinExistence type="predicted"/>
<evidence type="ECO:0000256" key="1">
    <source>
        <dbReference type="ARBA" id="ARBA00022801"/>
    </source>
</evidence>
<dbReference type="InterPro" id="IPR029058">
    <property type="entry name" value="AB_hydrolase_fold"/>
</dbReference>
<name>A0ABS2ST64_9BACI</name>
<dbReference type="SUPFAM" id="SSF53474">
    <property type="entry name" value="alpha/beta-Hydrolases"/>
    <property type="match status" value="1"/>
</dbReference>
<gene>
    <name evidence="3" type="ORF">JOC54_001946</name>
</gene>
<evidence type="ECO:0000259" key="2">
    <source>
        <dbReference type="Pfam" id="PF00561"/>
    </source>
</evidence>
<accession>A0ABS2ST64</accession>
<dbReference type="PRINTS" id="PR00412">
    <property type="entry name" value="EPOXHYDRLASE"/>
</dbReference>
<evidence type="ECO:0000313" key="3">
    <source>
        <dbReference type="EMBL" id="MBM7838687.1"/>
    </source>
</evidence>
<dbReference type="Proteomes" id="UP001179280">
    <property type="component" value="Unassembled WGS sequence"/>
</dbReference>
<comment type="caution">
    <text evidence="3">The sequence shown here is derived from an EMBL/GenBank/DDBJ whole genome shotgun (WGS) entry which is preliminary data.</text>
</comment>
<organism evidence="3 4">
    <name type="scientific">Shouchella xiaoxiensis</name>
    <dbReference type="NCBI Taxonomy" id="766895"/>
    <lineage>
        <taxon>Bacteria</taxon>
        <taxon>Bacillati</taxon>
        <taxon>Bacillota</taxon>
        <taxon>Bacilli</taxon>
        <taxon>Bacillales</taxon>
        <taxon>Bacillaceae</taxon>
        <taxon>Shouchella</taxon>
    </lineage>
</organism>
<dbReference type="RefSeq" id="WP_035418139.1">
    <property type="nucleotide sequence ID" value="NZ_JAFBCV010000005.1"/>
</dbReference>
<sequence length="295" mass="34268">MRYEHRMVEANGHTFHMVCAGPRNGDLVLMLHGFPEFWYGFRHQINQLAEAGYYVVVPDQRGYNKSDKPQKIESYTLDQLRDDCEAFIDVFDREQAAVIGHDWGGAVAWHLAATRPERVKRLFAINIPHPADMPKIFMKKPTQIIRSAYMMFFQLPKVPEKLLATNHFKYMAKGLSLTSKEGAFANDDLKRYQSAWLKPGAITGMLNWYRALRIQMRRGFDEIDLHVNVPTTILWGMQDPFLSKRLARESAKRCKEVDVVFVADATHWVHHEEPEIINYLILKKLKNEKQGIKPI</sequence>
<evidence type="ECO:0000313" key="4">
    <source>
        <dbReference type="Proteomes" id="UP001179280"/>
    </source>
</evidence>
<dbReference type="Pfam" id="PF00561">
    <property type="entry name" value="Abhydrolase_1"/>
    <property type="match status" value="1"/>
</dbReference>
<feature type="domain" description="AB hydrolase-1" evidence="2">
    <location>
        <begin position="27"/>
        <end position="274"/>
    </location>
</feature>
<dbReference type="PRINTS" id="PR00111">
    <property type="entry name" value="ABHYDROLASE"/>
</dbReference>
<dbReference type="Gene3D" id="3.40.50.1820">
    <property type="entry name" value="alpha/beta hydrolase"/>
    <property type="match status" value="1"/>
</dbReference>